<sequence length="430" mass="48135">MSRRAGTAWDATALRWSTLYGHDSLPSHTQIPSLRTVYGVRNVPIGFSFDQDNDNSDPCGSDERLDDGNFASSSKQLLESPRKAKQNTPVDLAFQTIALRGDILPSNQVLEGCIGKTGLLRRRRRVVDGAIERHSAYWSSKRSRHIARGPMRSRVPLVGRDLERLLAYSRRTTCLRTDRGTTRRSMAIEARISPISQIADNAPTINSASGSVTTSDANPPSSPDVITQKSRKHLLLLPTVFPWTEQDESKYWKNEFGWVYADQRSSLIPDSSTLTAMHYYVGKLFETRGQLPAATCAADMYSNDSTRSEDQDEMVVGDNSWDFWAQYSLGAARSMLQAFDSSALVALTAYLEEYTKAGTFRAHLTQHANDYTGENDPGHDAPLQQDDPAEYKDKSSQLSSKALRDALKCEQITTHTHRKKIPKVWLEQIE</sequence>
<evidence type="ECO:0000313" key="2">
    <source>
        <dbReference type="EMBL" id="WFD42673.1"/>
    </source>
</evidence>
<accession>A0AAF0JDI0</accession>
<dbReference type="AlphaFoldDB" id="A0AAF0JDI0"/>
<evidence type="ECO:0000313" key="3">
    <source>
        <dbReference type="Proteomes" id="UP001214628"/>
    </source>
</evidence>
<reference evidence="2" key="1">
    <citation type="submission" date="2023-02" db="EMBL/GenBank/DDBJ databases">
        <title>Mating type loci evolution in Malassezia.</title>
        <authorList>
            <person name="Coelho M.A."/>
        </authorList>
    </citation>
    <scope>NUCLEOTIDE SEQUENCE</scope>
    <source>
        <strain evidence="2">CBS 14136</strain>
    </source>
</reference>
<name>A0AAF0JDI0_9BASI</name>
<dbReference type="Proteomes" id="UP001214628">
    <property type="component" value="Chromosome 1"/>
</dbReference>
<protein>
    <submittedName>
        <fullName evidence="2">Uncharacterized protein</fullName>
    </submittedName>
</protein>
<keyword evidence="3" id="KW-1185">Reference proteome</keyword>
<feature type="region of interest" description="Disordered" evidence="1">
    <location>
        <begin position="369"/>
        <end position="399"/>
    </location>
</feature>
<dbReference type="EMBL" id="CP118375">
    <property type="protein sequence ID" value="WFD42673.1"/>
    <property type="molecule type" value="Genomic_DNA"/>
</dbReference>
<proteinExistence type="predicted"/>
<gene>
    <name evidence="2" type="ORF">MPSI1_001321</name>
</gene>
<evidence type="ECO:0000256" key="1">
    <source>
        <dbReference type="SAM" id="MobiDB-lite"/>
    </source>
</evidence>
<organism evidence="2 3">
    <name type="scientific">Malassezia psittaci</name>
    <dbReference type="NCBI Taxonomy" id="1821823"/>
    <lineage>
        <taxon>Eukaryota</taxon>
        <taxon>Fungi</taxon>
        <taxon>Dikarya</taxon>
        <taxon>Basidiomycota</taxon>
        <taxon>Ustilaginomycotina</taxon>
        <taxon>Malasseziomycetes</taxon>
        <taxon>Malasseziales</taxon>
        <taxon>Malasseziaceae</taxon>
        <taxon>Malassezia</taxon>
    </lineage>
</organism>